<reference evidence="3" key="1">
    <citation type="journal article" date="2019" name="Int. J. Syst. Evol. Microbiol.">
        <title>The Global Catalogue of Microorganisms (GCM) 10K type strain sequencing project: providing services to taxonomists for standard genome sequencing and annotation.</title>
        <authorList>
            <consortium name="The Broad Institute Genomics Platform"/>
            <consortium name="The Broad Institute Genome Sequencing Center for Infectious Disease"/>
            <person name="Wu L."/>
            <person name="Ma J."/>
        </authorList>
    </citation>
    <scope>NUCLEOTIDE SEQUENCE [LARGE SCALE GENOMIC DNA]</scope>
    <source>
        <strain evidence="3">LMG 29894</strain>
    </source>
</reference>
<dbReference type="Pfam" id="PF08818">
    <property type="entry name" value="DUF1801"/>
    <property type="match status" value="1"/>
</dbReference>
<dbReference type="SUPFAM" id="SSF159888">
    <property type="entry name" value="YdhG-like"/>
    <property type="match status" value="1"/>
</dbReference>
<dbReference type="EMBL" id="JBHSBU010000001">
    <property type="protein sequence ID" value="MFC4158316.1"/>
    <property type="molecule type" value="Genomic_DNA"/>
</dbReference>
<organism evidence="2 3">
    <name type="scientific">Chitinimonas lacunae</name>
    <dbReference type="NCBI Taxonomy" id="1963018"/>
    <lineage>
        <taxon>Bacteria</taxon>
        <taxon>Pseudomonadati</taxon>
        <taxon>Pseudomonadota</taxon>
        <taxon>Betaproteobacteria</taxon>
        <taxon>Neisseriales</taxon>
        <taxon>Chitinibacteraceae</taxon>
        <taxon>Chitinimonas</taxon>
    </lineage>
</organism>
<feature type="domain" description="YdhG-like" evidence="1">
    <location>
        <begin position="47"/>
        <end position="135"/>
    </location>
</feature>
<accession>A0ABV8MLX6</accession>
<comment type="caution">
    <text evidence="2">The sequence shown here is derived from an EMBL/GenBank/DDBJ whole genome shotgun (WGS) entry which is preliminary data.</text>
</comment>
<sequence>MMPDVDGVKSICGGPRLPNLFPFYKPMSDSRVEQLLEDIKLVSVARHDLVQEVRSSILGLNDRISEQVKYGGILFSADQPFCGIFSYTHHVSLEFGDGAALPDQFKVLEGTGKQRRHIKLFTQTDVVDKCVSHYLGLALSASQKA</sequence>
<keyword evidence="3" id="KW-1185">Reference proteome</keyword>
<dbReference type="RefSeq" id="WP_378160853.1">
    <property type="nucleotide sequence ID" value="NZ_JBHSBU010000001.1"/>
</dbReference>
<proteinExistence type="predicted"/>
<evidence type="ECO:0000313" key="2">
    <source>
        <dbReference type="EMBL" id="MFC4158316.1"/>
    </source>
</evidence>
<gene>
    <name evidence="2" type="ORF">ACFOW7_02975</name>
</gene>
<evidence type="ECO:0000313" key="3">
    <source>
        <dbReference type="Proteomes" id="UP001595791"/>
    </source>
</evidence>
<name>A0ABV8MLX6_9NEIS</name>
<protein>
    <submittedName>
        <fullName evidence="2">DUF1801 domain-containing protein</fullName>
    </submittedName>
</protein>
<dbReference type="InterPro" id="IPR014922">
    <property type="entry name" value="YdhG-like"/>
</dbReference>
<dbReference type="Proteomes" id="UP001595791">
    <property type="component" value="Unassembled WGS sequence"/>
</dbReference>
<evidence type="ECO:0000259" key="1">
    <source>
        <dbReference type="Pfam" id="PF08818"/>
    </source>
</evidence>